<dbReference type="Proteomes" id="UP001229421">
    <property type="component" value="Unassembled WGS sequence"/>
</dbReference>
<dbReference type="EMBL" id="JAUHHV010000002">
    <property type="protein sequence ID" value="KAK1432540.1"/>
    <property type="molecule type" value="Genomic_DNA"/>
</dbReference>
<evidence type="ECO:0000313" key="1">
    <source>
        <dbReference type="EMBL" id="KAK1432540.1"/>
    </source>
</evidence>
<protein>
    <submittedName>
        <fullName evidence="1">Uncharacterized protein</fullName>
    </submittedName>
</protein>
<dbReference type="AlphaFoldDB" id="A0AAD8NYG9"/>
<sequence>MLNAASHPDAIIFVTTTTSSSSSLFYSFNNPTNIFLSNYNKTLPISLHFPPYLLCMFVEPSLQSHVRFISFSFSFLPHGFCFLIQSCSGYLMNLDIKVIRFGN</sequence>
<evidence type="ECO:0000313" key="2">
    <source>
        <dbReference type="Proteomes" id="UP001229421"/>
    </source>
</evidence>
<proteinExistence type="predicted"/>
<keyword evidence="2" id="KW-1185">Reference proteome</keyword>
<reference evidence="1" key="1">
    <citation type="journal article" date="2023" name="bioRxiv">
        <title>Improved chromosome-level genome assembly for marigold (Tagetes erecta).</title>
        <authorList>
            <person name="Jiang F."/>
            <person name="Yuan L."/>
            <person name="Wang S."/>
            <person name="Wang H."/>
            <person name="Xu D."/>
            <person name="Wang A."/>
            <person name="Fan W."/>
        </authorList>
    </citation>
    <scope>NUCLEOTIDE SEQUENCE</scope>
    <source>
        <strain evidence="1">WSJ</strain>
        <tissue evidence="1">Leaf</tissue>
    </source>
</reference>
<name>A0AAD8NYG9_TARER</name>
<accession>A0AAD8NYG9</accession>
<comment type="caution">
    <text evidence="1">The sequence shown here is derived from an EMBL/GenBank/DDBJ whole genome shotgun (WGS) entry which is preliminary data.</text>
</comment>
<gene>
    <name evidence="1" type="ORF">QVD17_09437</name>
</gene>
<organism evidence="1 2">
    <name type="scientific">Tagetes erecta</name>
    <name type="common">African marigold</name>
    <dbReference type="NCBI Taxonomy" id="13708"/>
    <lineage>
        <taxon>Eukaryota</taxon>
        <taxon>Viridiplantae</taxon>
        <taxon>Streptophyta</taxon>
        <taxon>Embryophyta</taxon>
        <taxon>Tracheophyta</taxon>
        <taxon>Spermatophyta</taxon>
        <taxon>Magnoliopsida</taxon>
        <taxon>eudicotyledons</taxon>
        <taxon>Gunneridae</taxon>
        <taxon>Pentapetalae</taxon>
        <taxon>asterids</taxon>
        <taxon>campanulids</taxon>
        <taxon>Asterales</taxon>
        <taxon>Asteraceae</taxon>
        <taxon>Asteroideae</taxon>
        <taxon>Heliantheae alliance</taxon>
        <taxon>Tageteae</taxon>
        <taxon>Tagetes</taxon>
    </lineage>
</organism>